<dbReference type="Pfam" id="PF20001">
    <property type="entry name" value="DUF6428"/>
    <property type="match status" value="1"/>
</dbReference>
<evidence type="ECO:0000259" key="1">
    <source>
        <dbReference type="PROSITE" id="PS51186"/>
    </source>
</evidence>
<dbReference type="InterPro" id="IPR016181">
    <property type="entry name" value="Acyl_CoA_acyltransferase"/>
</dbReference>
<evidence type="ECO:0000313" key="3">
    <source>
        <dbReference type="Proteomes" id="UP000632154"/>
    </source>
</evidence>
<dbReference type="InterPro" id="IPR045534">
    <property type="entry name" value="DUF6428"/>
</dbReference>
<dbReference type="EMBL" id="BNAL01000039">
    <property type="protein sequence ID" value="GHG10105.1"/>
    <property type="molecule type" value="Genomic_DNA"/>
</dbReference>
<dbReference type="Pfam" id="PF00583">
    <property type="entry name" value="Acetyltransf_1"/>
    <property type="match status" value="1"/>
</dbReference>
<accession>A0ABQ3KAI2</accession>
<dbReference type="CDD" id="cd04301">
    <property type="entry name" value="NAT_SF"/>
    <property type="match status" value="1"/>
</dbReference>
<dbReference type="RefSeq" id="WP_189643916.1">
    <property type="nucleotide sequence ID" value="NZ_BNAL01000039.1"/>
</dbReference>
<dbReference type="PROSITE" id="PS51186">
    <property type="entry name" value="GNAT"/>
    <property type="match status" value="1"/>
</dbReference>
<sequence length="310" mass="33291">MTVQRWMQTSDLAAVRAFLQAQGLPVDGLMTGRGGVLLAEQGGELVGTVGVEIYGRLGLLRSVAVLEAYRSQGLGEQLVRQALAYAAKYGLSDLYLLTTTAENYFPRFGFRAISRLQAPTELQASAEFQGACPQSASLMHLSLETFSTPLTLPTDQHTTASFLETLCRAPAVPLEFRLNGNTLVPAGYHVTEIKAVTVDSVDCGGRKNAWQGTVVQLMDGTPAEARQGFMLTQKFLDIYDRVSGQIPVQDAAVLRFEYGNLSTPAMQYHFMGVEVQAARVVAEVQPPGVMCKATGVSSTQGQCCGSPDSA</sequence>
<protein>
    <recommendedName>
        <fullName evidence="1">N-acetyltransferase domain-containing protein</fullName>
    </recommendedName>
</protein>
<feature type="domain" description="N-acetyltransferase" evidence="1">
    <location>
        <begin position="1"/>
        <end position="144"/>
    </location>
</feature>
<evidence type="ECO:0000313" key="2">
    <source>
        <dbReference type="EMBL" id="GHG10105.1"/>
    </source>
</evidence>
<organism evidence="2 3">
    <name type="scientific">Deinococcus piscis</name>
    <dbReference type="NCBI Taxonomy" id="394230"/>
    <lineage>
        <taxon>Bacteria</taxon>
        <taxon>Thermotogati</taxon>
        <taxon>Deinococcota</taxon>
        <taxon>Deinococci</taxon>
        <taxon>Deinococcales</taxon>
        <taxon>Deinococcaceae</taxon>
        <taxon>Deinococcus</taxon>
    </lineage>
</organism>
<gene>
    <name evidence="2" type="ORF">GCM10017783_23260</name>
</gene>
<comment type="caution">
    <text evidence="2">The sequence shown here is derived from an EMBL/GenBank/DDBJ whole genome shotgun (WGS) entry which is preliminary data.</text>
</comment>
<name>A0ABQ3KAI2_9DEIO</name>
<proteinExistence type="predicted"/>
<dbReference type="SUPFAM" id="SSF55729">
    <property type="entry name" value="Acyl-CoA N-acyltransferases (Nat)"/>
    <property type="match status" value="1"/>
</dbReference>
<reference evidence="3" key="1">
    <citation type="journal article" date="2019" name="Int. J. Syst. Evol. Microbiol.">
        <title>The Global Catalogue of Microorganisms (GCM) 10K type strain sequencing project: providing services to taxonomists for standard genome sequencing and annotation.</title>
        <authorList>
            <consortium name="The Broad Institute Genomics Platform"/>
            <consortium name="The Broad Institute Genome Sequencing Center for Infectious Disease"/>
            <person name="Wu L."/>
            <person name="Ma J."/>
        </authorList>
    </citation>
    <scope>NUCLEOTIDE SEQUENCE [LARGE SCALE GENOMIC DNA]</scope>
    <source>
        <strain evidence="3">CGMCC 1.18439</strain>
    </source>
</reference>
<keyword evidence="3" id="KW-1185">Reference proteome</keyword>
<dbReference type="NCBIfam" id="NF040501">
    <property type="entry name" value="resist_ArsN2"/>
    <property type="match status" value="1"/>
</dbReference>
<dbReference type="InterPro" id="IPR000182">
    <property type="entry name" value="GNAT_dom"/>
</dbReference>
<dbReference type="Proteomes" id="UP000632154">
    <property type="component" value="Unassembled WGS sequence"/>
</dbReference>
<dbReference type="Gene3D" id="3.40.630.30">
    <property type="match status" value="1"/>
</dbReference>